<evidence type="ECO:0000313" key="2">
    <source>
        <dbReference type="Proteomes" id="UP000886595"/>
    </source>
</evidence>
<sequence>MDLDLQFPLLKQQITKTSSDLDLSESTAAILLAKYEWNTAQLYSDYSILRDCPREAQTVEIHTCCSLCGIFKTCSIMNCGDCLCLHCLRVSVQQQMSANKLILNCPSLTCNKYINFVNLPHDLQNDHLASLQVDLLKKRSLRGQCVSFVCNHKYAFATTFFTFGYALYTAFTWRKEIGYGLKIISVGSDLKQKLLL</sequence>
<keyword evidence="2" id="KW-1185">Reference proteome</keyword>
<accession>A0A8X7W1Y3</accession>
<gene>
    <name evidence="1" type="ORF">Bca52824_014061</name>
</gene>
<comment type="caution">
    <text evidence="1">The sequence shown here is derived from an EMBL/GenBank/DDBJ whole genome shotgun (WGS) entry which is preliminary data.</text>
</comment>
<protein>
    <submittedName>
        <fullName evidence="1">Uncharacterized protein</fullName>
    </submittedName>
</protein>
<dbReference type="Proteomes" id="UP000886595">
    <property type="component" value="Unassembled WGS sequence"/>
</dbReference>
<proteinExistence type="predicted"/>
<reference evidence="1 2" key="1">
    <citation type="submission" date="2020-02" db="EMBL/GenBank/DDBJ databases">
        <authorList>
            <person name="Ma Q."/>
            <person name="Huang Y."/>
            <person name="Song X."/>
            <person name="Pei D."/>
        </authorList>
    </citation>
    <scope>NUCLEOTIDE SEQUENCE [LARGE SCALE GENOMIC DNA]</scope>
    <source>
        <strain evidence="1">Sxm20200214</strain>
        <tissue evidence="1">Leaf</tissue>
    </source>
</reference>
<dbReference type="EMBL" id="JAAMPC010000003">
    <property type="protein sequence ID" value="KAG2320848.1"/>
    <property type="molecule type" value="Genomic_DNA"/>
</dbReference>
<dbReference type="AlphaFoldDB" id="A0A8X7W1Y3"/>
<organism evidence="1 2">
    <name type="scientific">Brassica carinata</name>
    <name type="common">Ethiopian mustard</name>
    <name type="synonym">Abyssinian cabbage</name>
    <dbReference type="NCBI Taxonomy" id="52824"/>
    <lineage>
        <taxon>Eukaryota</taxon>
        <taxon>Viridiplantae</taxon>
        <taxon>Streptophyta</taxon>
        <taxon>Embryophyta</taxon>
        <taxon>Tracheophyta</taxon>
        <taxon>Spermatophyta</taxon>
        <taxon>Magnoliopsida</taxon>
        <taxon>eudicotyledons</taxon>
        <taxon>Gunneridae</taxon>
        <taxon>Pentapetalae</taxon>
        <taxon>rosids</taxon>
        <taxon>malvids</taxon>
        <taxon>Brassicales</taxon>
        <taxon>Brassicaceae</taxon>
        <taxon>Brassiceae</taxon>
        <taxon>Brassica</taxon>
    </lineage>
</organism>
<name>A0A8X7W1Y3_BRACI</name>
<evidence type="ECO:0000313" key="1">
    <source>
        <dbReference type="EMBL" id="KAG2320848.1"/>
    </source>
</evidence>